<keyword evidence="10 14" id="KW-1133">Transmembrane helix</keyword>
<keyword evidence="6" id="KW-1003">Cell membrane</keyword>
<feature type="transmembrane region" description="Helical" evidence="14">
    <location>
        <begin position="93"/>
        <end position="112"/>
    </location>
</feature>
<keyword evidence="8 14" id="KW-0812">Transmembrane</keyword>
<feature type="transmembrane region" description="Helical" evidence="14">
    <location>
        <begin position="124"/>
        <end position="144"/>
    </location>
</feature>
<comment type="similarity">
    <text evidence="3">Belongs to the SWEET sugar transporter family.</text>
</comment>
<evidence type="ECO:0000256" key="2">
    <source>
        <dbReference type="ARBA" id="ARBA00004653"/>
    </source>
</evidence>
<dbReference type="FunFam" id="1.20.1280.290:FF:000004">
    <property type="entry name" value="Sugar transporter SWEET"/>
    <property type="match status" value="1"/>
</dbReference>
<evidence type="ECO:0000256" key="14">
    <source>
        <dbReference type="SAM" id="Phobius"/>
    </source>
</evidence>
<evidence type="ECO:0000313" key="16">
    <source>
        <dbReference type="EMBL" id="CAH0521558.1"/>
    </source>
</evidence>
<evidence type="ECO:0000313" key="17">
    <source>
        <dbReference type="Proteomes" id="UP001158986"/>
    </source>
</evidence>
<protein>
    <recommendedName>
        <fullName evidence="4">Sugar transporter SWEET1</fullName>
    </recommendedName>
</protein>
<dbReference type="Proteomes" id="UP001160483">
    <property type="component" value="Unassembled WGS sequence"/>
</dbReference>
<evidence type="ECO:0000256" key="6">
    <source>
        <dbReference type="ARBA" id="ARBA00022475"/>
    </source>
</evidence>
<keyword evidence="5" id="KW-0813">Transport</keyword>
<dbReference type="AlphaFoldDB" id="A0AAU9L249"/>
<dbReference type="EMBL" id="CAKLCB010000381">
    <property type="protein sequence ID" value="CAH0521558.1"/>
    <property type="molecule type" value="Genomic_DNA"/>
</dbReference>
<feature type="region of interest" description="Disordered" evidence="13">
    <location>
        <begin position="182"/>
        <end position="201"/>
    </location>
</feature>
<evidence type="ECO:0000256" key="11">
    <source>
        <dbReference type="ARBA" id="ARBA00023034"/>
    </source>
</evidence>
<evidence type="ECO:0000256" key="10">
    <source>
        <dbReference type="ARBA" id="ARBA00022989"/>
    </source>
</evidence>
<feature type="transmembrane region" description="Helical" evidence="14">
    <location>
        <begin position="30"/>
        <end position="51"/>
    </location>
</feature>
<keyword evidence="12 14" id="KW-0472">Membrane</keyword>
<name>A0AAU9L249_9STRA</name>
<dbReference type="InterPro" id="IPR004316">
    <property type="entry name" value="SWEET_rpt"/>
</dbReference>
<sequence length="201" mass="22235">MPSVLPVLSMIANCITWGLYGVLIDDFFPLVFTNIIGIFLSLFYLIVYYYYATNKGSLSLEILATALVLVGILLYPLMAAFDRVQDETVEHVVGFLAVTSSAIMFGSPLVLVKRVIRERNASSLPLNMITTGVVNCVLWLWYGLLLEDAFVIVPNAANLLLGTVQLGLFCIYPRSGTCNNVDSSTSKLKPEDKKVRQIETE</sequence>
<gene>
    <name evidence="16" type="ORF">PBS001_LOCUS8004</name>
    <name evidence="15" type="ORF">PBS003_LOCUS1999</name>
</gene>
<feature type="compositionally biased region" description="Basic and acidic residues" evidence="13">
    <location>
        <begin position="188"/>
        <end position="201"/>
    </location>
</feature>
<keyword evidence="9" id="KW-0677">Repeat</keyword>
<evidence type="ECO:0000256" key="8">
    <source>
        <dbReference type="ARBA" id="ARBA00022692"/>
    </source>
</evidence>
<keyword evidence="11" id="KW-0333">Golgi apparatus</keyword>
<dbReference type="EMBL" id="CAKKTJ010000121">
    <property type="protein sequence ID" value="CAH0475168.1"/>
    <property type="molecule type" value="Genomic_DNA"/>
</dbReference>
<proteinExistence type="inferred from homology"/>
<dbReference type="PANTHER" id="PTHR10791:SF30">
    <property type="entry name" value="SUGAR TRANSPORTER SWEET1"/>
    <property type="match status" value="1"/>
</dbReference>
<comment type="caution">
    <text evidence="15">The sequence shown here is derived from an EMBL/GenBank/DDBJ whole genome shotgun (WGS) entry which is preliminary data.</text>
</comment>
<evidence type="ECO:0000256" key="9">
    <source>
        <dbReference type="ARBA" id="ARBA00022737"/>
    </source>
</evidence>
<evidence type="ECO:0000256" key="13">
    <source>
        <dbReference type="SAM" id="MobiDB-lite"/>
    </source>
</evidence>
<evidence type="ECO:0000256" key="1">
    <source>
        <dbReference type="ARBA" id="ARBA00004651"/>
    </source>
</evidence>
<organism evidence="15 18">
    <name type="scientific">Peronospora belbahrii</name>
    <dbReference type="NCBI Taxonomy" id="622444"/>
    <lineage>
        <taxon>Eukaryota</taxon>
        <taxon>Sar</taxon>
        <taxon>Stramenopiles</taxon>
        <taxon>Oomycota</taxon>
        <taxon>Peronosporomycetes</taxon>
        <taxon>Peronosporales</taxon>
        <taxon>Peronosporaceae</taxon>
        <taxon>Peronospora</taxon>
    </lineage>
</organism>
<dbReference type="GO" id="GO:0000139">
    <property type="term" value="C:Golgi membrane"/>
    <property type="evidence" value="ECO:0007669"/>
    <property type="project" value="UniProtKB-SubCell"/>
</dbReference>
<dbReference type="Pfam" id="PF03083">
    <property type="entry name" value="MtN3_slv"/>
    <property type="match status" value="2"/>
</dbReference>
<feature type="transmembrane region" description="Helical" evidence="14">
    <location>
        <begin position="7"/>
        <end position="24"/>
    </location>
</feature>
<keyword evidence="17" id="KW-1185">Reference proteome</keyword>
<dbReference type="Gene3D" id="1.20.1280.290">
    <property type="match status" value="2"/>
</dbReference>
<dbReference type="InterPro" id="IPR047664">
    <property type="entry name" value="SWEET"/>
</dbReference>
<evidence type="ECO:0000256" key="4">
    <source>
        <dbReference type="ARBA" id="ARBA00021741"/>
    </source>
</evidence>
<accession>A0AAU9L249</accession>
<keyword evidence="7" id="KW-0762">Sugar transport</keyword>
<dbReference type="GO" id="GO:0051119">
    <property type="term" value="F:sugar transmembrane transporter activity"/>
    <property type="evidence" value="ECO:0007669"/>
    <property type="project" value="InterPro"/>
</dbReference>
<dbReference type="Proteomes" id="UP001158986">
    <property type="component" value="Unassembled WGS sequence"/>
</dbReference>
<evidence type="ECO:0000256" key="7">
    <source>
        <dbReference type="ARBA" id="ARBA00022597"/>
    </source>
</evidence>
<dbReference type="PANTHER" id="PTHR10791">
    <property type="entry name" value="RAG1-ACTIVATING PROTEIN 1"/>
    <property type="match status" value="1"/>
</dbReference>
<feature type="transmembrane region" description="Helical" evidence="14">
    <location>
        <begin position="58"/>
        <end position="81"/>
    </location>
</feature>
<reference evidence="15 17" key="1">
    <citation type="submission" date="2021-11" db="EMBL/GenBank/DDBJ databases">
        <authorList>
            <person name="Islam A."/>
            <person name="Islam S."/>
            <person name="Flora M.S."/>
            <person name="Rahman M."/>
            <person name="Ziaur R.M."/>
            <person name="Epstein J.H."/>
            <person name="Hassan M."/>
            <person name="Klassen M."/>
            <person name="Woodard K."/>
            <person name="Webb A."/>
            <person name="Webby R.J."/>
            <person name="El Zowalaty M.E."/>
        </authorList>
    </citation>
    <scope>NUCLEOTIDE SEQUENCE</scope>
    <source>
        <strain evidence="16">Pbs1</strain>
        <strain evidence="15">Pbs3</strain>
    </source>
</reference>
<dbReference type="GO" id="GO:0005886">
    <property type="term" value="C:plasma membrane"/>
    <property type="evidence" value="ECO:0007669"/>
    <property type="project" value="UniProtKB-SubCell"/>
</dbReference>
<evidence type="ECO:0000313" key="18">
    <source>
        <dbReference type="Proteomes" id="UP001160483"/>
    </source>
</evidence>
<feature type="transmembrane region" description="Helical" evidence="14">
    <location>
        <begin position="150"/>
        <end position="172"/>
    </location>
</feature>
<evidence type="ECO:0000313" key="15">
    <source>
        <dbReference type="EMBL" id="CAH0475168.1"/>
    </source>
</evidence>
<evidence type="ECO:0000256" key="5">
    <source>
        <dbReference type="ARBA" id="ARBA00022448"/>
    </source>
</evidence>
<comment type="subcellular location">
    <subcellularLocation>
        <location evidence="1">Cell membrane</location>
        <topology evidence="1">Multi-pass membrane protein</topology>
    </subcellularLocation>
    <subcellularLocation>
        <location evidence="2">Golgi apparatus membrane</location>
        <topology evidence="2">Multi-pass membrane protein</topology>
    </subcellularLocation>
</comment>
<evidence type="ECO:0000256" key="12">
    <source>
        <dbReference type="ARBA" id="ARBA00023136"/>
    </source>
</evidence>
<evidence type="ECO:0000256" key="3">
    <source>
        <dbReference type="ARBA" id="ARBA00007809"/>
    </source>
</evidence>